<dbReference type="InterPro" id="IPR011009">
    <property type="entry name" value="Kinase-like_dom_sf"/>
</dbReference>
<evidence type="ECO:0000313" key="2">
    <source>
        <dbReference type="Proteomes" id="UP001628179"/>
    </source>
</evidence>
<organism evidence="1 2">
    <name type="scientific">Madurella fahalii</name>
    <dbReference type="NCBI Taxonomy" id="1157608"/>
    <lineage>
        <taxon>Eukaryota</taxon>
        <taxon>Fungi</taxon>
        <taxon>Dikarya</taxon>
        <taxon>Ascomycota</taxon>
        <taxon>Pezizomycotina</taxon>
        <taxon>Sordariomycetes</taxon>
        <taxon>Sordariomycetidae</taxon>
        <taxon>Sordariales</taxon>
        <taxon>Sordariales incertae sedis</taxon>
        <taxon>Madurella</taxon>
    </lineage>
</organism>
<dbReference type="GeneID" id="98172808"/>
<proteinExistence type="predicted"/>
<gene>
    <name evidence="1" type="ORF">MFIFM68171_02063</name>
</gene>
<evidence type="ECO:0000313" key="1">
    <source>
        <dbReference type="EMBL" id="GAB1311853.1"/>
    </source>
</evidence>
<comment type="caution">
    <text evidence="1">The sequence shown here is derived from an EMBL/GenBank/DDBJ whole genome shotgun (WGS) entry which is preliminary data.</text>
</comment>
<sequence length="85" mass="9607">MEEYFDIEIDAYSRLTPLQGVVIPRFYGCLTFQGTRAMILQYLGGISLSSPEGAMLNLEELSTLLHTCYRALHAYYRHEGSLEAA</sequence>
<dbReference type="Proteomes" id="UP001628179">
    <property type="component" value="Unassembled WGS sequence"/>
</dbReference>
<dbReference type="RefSeq" id="XP_070913586.1">
    <property type="nucleotide sequence ID" value="XM_071057485.1"/>
</dbReference>
<dbReference type="SUPFAM" id="SSF56112">
    <property type="entry name" value="Protein kinase-like (PK-like)"/>
    <property type="match status" value="1"/>
</dbReference>
<name>A0ABQ0G264_9PEZI</name>
<reference evidence="1 2" key="1">
    <citation type="submission" date="2024-09" db="EMBL/GenBank/DDBJ databases">
        <title>Itraconazole resistance in Madurella fahalii resulting from another homologue of gene encoding cytochrome P450 14-alpha sterol demethylase (CYP51).</title>
        <authorList>
            <person name="Yoshioka I."/>
            <person name="Fahal A.H."/>
            <person name="Kaneko S."/>
            <person name="Yaguchi T."/>
        </authorList>
    </citation>
    <scope>NUCLEOTIDE SEQUENCE [LARGE SCALE GENOMIC DNA]</scope>
    <source>
        <strain evidence="1 2">IFM 68171</strain>
    </source>
</reference>
<dbReference type="EMBL" id="BAAFSV010000001">
    <property type="protein sequence ID" value="GAB1311853.1"/>
    <property type="molecule type" value="Genomic_DNA"/>
</dbReference>
<protein>
    <submittedName>
        <fullName evidence="1">Uncharacterized protein</fullName>
    </submittedName>
</protein>
<keyword evidence="2" id="KW-1185">Reference proteome</keyword>
<accession>A0ABQ0G264</accession>